<sequence length="173" mass="19547">MTERVNSVLSIRSIVVLPCPSTVSHTSTQHAWCVVKHGGIFHLSSDFERFMGLLDRVDVDAVEAFAVGPLPRGKVHFIAGRNLALQWFLGRRSHNRSTLVHILQVRQASRAPQRCSCRSHDLSSNPKSGQKENLLPHHSQDSGGGSMLSHRRQQILDVWFKHYLSKFIPAYYI</sequence>
<accession>A0A6G0X2A3</accession>
<gene>
    <name evidence="2" type="ORF">Ae201684_009203</name>
</gene>
<evidence type="ECO:0000313" key="2">
    <source>
        <dbReference type="EMBL" id="KAF0734030.1"/>
    </source>
</evidence>
<evidence type="ECO:0000313" key="3">
    <source>
        <dbReference type="Proteomes" id="UP000481153"/>
    </source>
</evidence>
<protein>
    <submittedName>
        <fullName evidence="2">Uncharacterized protein</fullName>
    </submittedName>
</protein>
<keyword evidence="3" id="KW-1185">Reference proteome</keyword>
<comment type="caution">
    <text evidence="2">The sequence shown here is derived from an EMBL/GenBank/DDBJ whole genome shotgun (WGS) entry which is preliminary data.</text>
</comment>
<organism evidence="2 3">
    <name type="scientific">Aphanomyces euteiches</name>
    <dbReference type="NCBI Taxonomy" id="100861"/>
    <lineage>
        <taxon>Eukaryota</taxon>
        <taxon>Sar</taxon>
        <taxon>Stramenopiles</taxon>
        <taxon>Oomycota</taxon>
        <taxon>Saprolegniomycetes</taxon>
        <taxon>Saprolegniales</taxon>
        <taxon>Verrucalvaceae</taxon>
        <taxon>Aphanomyces</taxon>
    </lineage>
</organism>
<dbReference type="Proteomes" id="UP000481153">
    <property type="component" value="Unassembled WGS sequence"/>
</dbReference>
<proteinExistence type="predicted"/>
<dbReference type="AlphaFoldDB" id="A0A6G0X2A3"/>
<evidence type="ECO:0000256" key="1">
    <source>
        <dbReference type="SAM" id="MobiDB-lite"/>
    </source>
</evidence>
<dbReference type="EMBL" id="VJMJ01000118">
    <property type="protein sequence ID" value="KAF0734030.1"/>
    <property type="molecule type" value="Genomic_DNA"/>
</dbReference>
<name>A0A6G0X2A3_9STRA</name>
<feature type="region of interest" description="Disordered" evidence="1">
    <location>
        <begin position="116"/>
        <end position="147"/>
    </location>
</feature>
<reference evidence="2 3" key="1">
    <citation type="submission" date="2019-07" db="EMBL/GenBank/DDBJ databases">
        <title>Genomics analysis of Aphanomyces spp. identifies a new class of oomycete effector associated with host adaptation.</title>
        <authorList>
            <person name="Gaulin E."/>
        </authorList>
    </citation>
    <scope>NUCLEOTIDE SEQUENCE [LARGE SCALE GENOMIC DNA]</scope>
    <source>
        <strain evidence="2 3">ATCC 201684</strain>
    </source>
</reference>